<accession>A0AAN8NNY4</accession>
<sequence>MLTGEKRQIVARLTVSFPQVLPFSIGLLQPVESYWCPPVKLYFTVNCRSQPRTQQCNTLRSDYKCGNATNELNNLSYNSTANTTDILNLLNSLELYGMPSTGVRRPPDEMYYNFTSRAAYSDY</sequence>
<comment type="caution">
    <text evidence="1">The sequence shown here is derived from an EMBL/GenBank/DDBJ whole genome shotgun (WGS) entry which is preliminary data.</text>
</comment>
<proteinExistence type="predicted"/>
<gene>
    <name evidence="1" type="ORF">RUM43_008752</name>
</gene>
<dbReference type="Proteomes" id="UP001372834">
    <property type="component" value="Unassembled WGS sequence"/>
</dbReference>
<organism evidence="1 2">
    <name type="scientific">Polyplax serrata</name>
    <name type="common">Common mouse louse</name>
    <dbReference type="NCBI Taxonomy" id="468196"/>
    <lineage>
        <taxon>Eukaryota</taxon>
        <taxon>Metazoa</taxon>
        <taxon>Ecdysozoa</taxon>
        <taxon>Arthropoda</taxon>
        <taxon>Hexapoda</taxon>
        <taxon>Insecta</taxon>
        <taxon>Pterygota</taxon>
        <taxon>Neoptera</taxon>
        <taxon>Paraneoptera</taxon>
        <taxon>Psocodea</taxon>
        <taxon>Troctomorpha</taxon>
        <taxon>Phthiraptera</taxon>
        <taxon>Anoplura</taxon>
        <taxon>Polyplacidae</taxon>
        <taxon>Polyplax</taxon>
    </lineage>
</organism>
<reference evidence="1 2" key="1">
    <citation type="submission" date="2023-10" db="EMBL/GenBank/DDBJ databases">
        <title>Genomes of two closely related lineages of the louse Polyplax serrata with different host specificities.</title>
        <authorList>
            <person name="Martinu J."/>
            <person name="Tarabai H."/>
            <person name="Stefka J."/>
            <person name="Hypsa V."/>
        </authorList>
    </citation>
    <scope>NUCLEOTIDE SEQUENCE [LARGE SCALE GENOMIC DNA]</scope>
    <source>
        <strain evidence="1">HR10_N</strain>
    </source>
</reference>
<evidence type="ECO:0000313" key="2">
    <source>
        <dbReference type="Proteomes" id="UP001372834"/>
    </source>
</evidence>
<name>A0AAN8NNY4_POLSC</name>
<protein>
    <submittedName>
        <fullName evidence="1">Uncharacterized protein</fullName>
    </submittedName>
</protein>
<dbReference type="EMBL" id="JAWJWE010000038">
    <property type="protein sequence ID" value="KAK6622901.1"/>
    <property type="molecule type" value="Genomic_DNA"/>
</dbReference>
<evidence type="ECO:0000313" key="1">
    <source>
        <dbReference type="EMBL" id="KAK6622901.1"/>
    </source>
</evidence>
<dbReference type="AlphaFoldDB" id="A0AAN8NNY4"/>